<evidence type="ECO:0000313" key="3">
    <source>
        <dbReference type="EMBL" id="GMF32162.1"/>
    </source>
</evidence>
<evidence type="ECO:0000256" key="2">
    <source>
        <dbReference type="SAM" id="MobiDB-lite"/>
    </source>
</evidence>
<protein>
    <submittedName>
        <fullName evidence="3">Unnamed protein product</fullName>
    </submittedName>
</protein>
<proteinExistence type="predicted"/>
<feature type="compositionally biased region" description="Polar residues" evidence="2">
    <location>
        <begin position="118"/>
        <end position="133"/>
    </location>
</feature>
<sequence>MHQWFKIEATPRISSKYAIWRTMVQTKLGEFWFKRKQHWDVSGRPAQTSPRPDAARHPRGTHLAIKYFFMDYYEETVHRDHKTGDVAVLITLKVVFGENKSGFRIIFVGRFCTYVDNSSPRSQAEQPASTPLSTAMPLTKRRRKNGGEPHVSFVELKQAQLAQNQEMQLMELQMRKKQVSLQEQELNVRQQQMDTERRAIDARIEEANAQALKFRQEAEHWRQQRVIALL</sequence>
<feature type="region of interest" description="Disordered" evidence="2">
    <location>
        <begin position="118"/>
        <end position="147"/>
    </location>
</feature>
<dbReference type="Proteomes" id="UP001165121">
    <property type="component" value="Unassembled WGS sequence"/>
</dbReference>
<accession>A0A9W6X5V7</accession>
<evidence type="ECO:0000256" key="1">
    <source>
        <dbReference type="SAM" id="Coils"/>
    </source>
</evidence>
<evidence type="ECO:0000313" key="4">
    <source>
        <dbReference type="Proteomes" id="UP001165121"/>
    </source>
</evidence>
<dbReference type="AlphaFoldDB" id="A0A9W6X5V7"/>
<feature type="coiled-coil region" evidence="1">
    <location>
        <begin position="162"/>
        <end position="224"/>
    </location>
</feature>
<dbReference type="EMBL" id="BSXT01000676">
    <property type="protein sequence ID" value="GMF32162.1"/>
    <property type="molecule type" value="Genomic_DNA"/>
</dbReference>
<organism evidence="3 4">
    <name type="scientific">Phytophthora fragariaefolia</name>
    <dbReference type="NCBI Taxonomy" id="1490495"/>
    <lineage>
        <taxon>Eukaryota</taxon>
        <taxon>Sar</taxon>
        <taxon>Stramenopiles</taxon>
        <taxon>Oomycota</taxon>
        <taxon>Peronosporomycetes</taxon>
        <taxon>Peronosporales</taxon>
        <taxon>Peronosporaceae</taxon>
        <taxon>Phytophthora</taxon>
    </lineage>
</organism>
<gene>
    <name evidence="3" type="ORF">Pfra01_000756600</name>
</gene>
<keyword evidence="1" id="KW-0175">Coiled coil</keyword>
<comment type="caution">
    <text evidence="3">The sequence shown here is derived from an EMBL/GenBank/DDBJ whole genome shotgun (WGS) entry which is preliminary data.</text>
</comment>
<name>A0A9W6X5V7_9STRA</name>
<reference evidence="3" key="1">
    <citation type="submission" date="2023-04" db="EMBL/GenBank/DDBJ databases">
        <title>Phytophthora fragariaefolia NBRC 109709.</title>
        <authorList>
            <person name="Ichikawa N."/>
            <person name="Sato H."/>
            <person name="Tonouchi N."/>
        </authorList>
    </citation>
    <scope>NUCLEOTIDE SEQUENCE</scope>
    <source>
        <strain evidence="3">NBRC 109709</strain>
    </source>
</reference>
<keyword evidence="4" id="KW-1185">Reference proteome</keyword>